<dbReference type="EMBL" id="JANHOH010000001">
    <property type="protein sequence ID" value="MCQ6958307.1"/>
    <property type="molecule type" value="Genomic_DNA"/>
</dbReference>
<protein>
    <recommendedName>
        <fullName evidence="4">DUF3945 domain-containing protein</fullName>
    </recommendedName>
</protein>
<evidence type="ECO:0008006" key="4">
    <source>
        <dbReference type="Google" id="ProtNLM"/>
    </source>
</evidence>
<proteinExistence type="predicted"/>
<evidence type="ECO:0000313" key="3">
    <source>
        <dbReference type="Proteomes" id="UP001204376"/>
    </source>
</evidence>
<name>A0ABT1T131_9SPHI</name>
<evidence type="ECO:0000256" key="1">
    <source>
        <dbReference type="SAM" id="MobiDB-lite"/>
    </source>
</evidence>
<dbReference type="RefSeq" id="WP_256538484.1">
    <property type="nucleotide sequence ID" value="NZ_JANHOH010000001.1"/>
</dbReference>
<accession>A0ABT1T131</accession>
<feature type="region of interest" description="Disordered" evidence="1">
    <location>
        <begin position="347"/>
        <end position="384"/>
    </location>
</feature>
<evidence type="ECO:0000313" key="2">
    <source>
        <dbReference type="EMBL" id="MCQ6958307.1"/>
    </source>
</evidence>
<dbReference type="Proteomes" id="UP001204376">
    <property type="component" value="Unassembled WGS sequence"/>
</dbReference>
<comment type="caution">
    <text evidence="2">The sequence shown here is derived from an EMBL/GenBank/DDBJ whole genome shotgun (WGS) entry which is preliminary data.</text>
</comment>
<organism evidence="2 3">
    <name type="scientific">Mucilaginibacter aquariorum</name>
    <dbReference type="NCBI Taxonomy" id="2967225"/>
    <lineage>
        <taxon>Bacteria</taxon>
        <taxon>Pseudomonadati</taxon>
        <taxon>Bacteroidota</taxon>
        <taxon>Sphingobacteriia</taxon>
        <taxon>Sphingobacteriales</taxon>
        <taxon>Sphingobacteriaceae</taxon>
        <taxon>Mucilaginibacter</taxon>
    </lineage>
</organism>
<keyword evidence="3" id="KW-1185">Reference proteome</keyword>
<gene>
    <name evidence="2" type="ORF">NPE20_10075</name>
</gene>
<sequence>MEKAINYYELKQELAAAGFRDPGVNDDLRKAIFMEKDDQQLSTAIGEIGFDLDLMRDAHGRLSFIGYSATLGAGNGNWQLQNFQPDVPVSDAILLLQTRAGIGSDEKLSFIPISRSETQTQIHLLKSNVMNTQNLEFLKKSLLNLGFGDKLNDKLEKQINQKTPEFTLDARHEFNQKPINYQLHFKAGDTEGMYFFNKFDASLNKGKDQEVNQTFYINKGNGITAKEAFNLMEGRAVHKQLFNKEGEKYHAWLQLDPDNLTQNGNKEIKRFNENYGFDLEQVIANKGIKEMRTAEGQENLFRSLKKGNAQQINVEQNGEEKKYFISASPQYKTVDLYDHQMKKIKREELLKPEHKQATGKKQNQQQKEGLPEKKQPSRKRKISV</sequence>
<feature type="compositionally biased region" description="Basic and acidic residues" evidence="1">
    <location>
        <begin position="347"/>
        <end position="356"/>
    </location>
</feature>
<reference evidence="2 3" key="1">
    <citation type="submission" date="2022-07" db="EMBL/GenBank/DDBJ databases">
        <title>Mucilaginibacter sp. JC4.</title>
        <authorList>
            <person name="Le V."/>
            <person name="Ko S.-R."/>
            <person name="Ahn C.-Y."/>
            <person name="Oh H.-M."/>
        </authorList>
    </citation>
    <scope>NUCLEOTIDE SEQUENCE [LARGE SCALE GENOMIC DNA]</scope>
    <source>
        <strain evidence="2 3">JC4</strain>
    </source>
</reference>